<dbReference type="EMBL" id="SDEE01000161">
    <property type="protein sequence ID" value="RXW20202.1"/>
    <property type="molecule type" value="Genomic_DNA"/>
</dbReference>
<organism evidence="1 2">
    <name type="scientific">Candolleomyces aberdarensis</name>
    <dbReference type="NCBI Taxonomy" id="2316362"/>
    <lineage>
        <taxon>Eukaryota</taxon>
        <taxon>Fungi</taxon>
        <taxon>Dikarya</taxon>
        <taxon>Basidiomycota</taxon>
        <taxon>Agaricomycotina</taxon>
        <taxon>Agaricomycetes</taxon>
        <taxon>Agaricomycetidae</taxon>
        <taxon>Agaricales</taxon>
        <taxon>Agaricineae</taxon>
        <taxon>Psathyrellaceae</taxon>
        <taxon>Candolleomyces</taxon>
    </lineage>
</organism>
<evidence type="ECO:0000313" key="1">
    <source>
        <dbReference type="EMBL" id="RXW20202.1"/>
    </source>
</evidence>
<dbReference type="Proteomes" id="UP000290288">
    <property type="component" value="Unassembled WGS sequence"/>
</dbReference>
<sequence length="51" mass="5882">MLELSLDLDRGREFHSLINFEPPPMNHGKTSLNSQTTVWIHAQVEVEFNSD</sequence>
<evidence type="ECO:0000313" key="2">
    <source>
        <dbReference type="Proteomes" id="UP000290288"/>
    </source>
</evidence>
<protein>
    <submittedName>
        <fullName evidence="1">Uncharacterized protein</fullName>
    </submittedName>
</protein>
<accession>A0A4Q2DLZ1</accession>
<comment type="caution">
    <text evidence="1">The sequence shown here is derived from an EMBL/GenBank/DDBJ whole genome shotgun (WGS) entry which is preliminary data.</text>
</comment>
<gene>
    <name evidence="1" type="ORF">EST38_g5646</name>
</gene>
<name>A0A4Q2DLZ1_9AGAR</name>
<reference evidence="1 2" key="1">
    <citation type="submission" date="2019-01" db="EMBL/GenBank/DDBJ databases">
        <title>Draft genome sequence of Psathyrella aberdarensis IHI B618.</title>
        <authorList>
            <person name="Buettner E."/>
            <person name="Kellner H."/>
        </authorList>
    </citation>
    <scope>NUCLEOTIDE SEQUENCE [LARGE SCALE GENOMIC DNA]</scope>
    <source>
        <strain evidence="1 2">IHI B618</strain>
    </source>
</reference>
<keyword evidence="2" id="KW-1185">Reference proteome</keyword>
<proteinExistence type="predicted"/>
<dbReference type="AlphaFoldDB" id="A0A4Q2DLZ1"/>